<sequence length="532" mass="59002">MNGLILTSFLFFTGIVGLVSWIKLRKSRLNTLNSFFLADRSLSFLLVGGGLLFTNINTATIIGENELAYSHNMSVMAWGITSVLAMLLVSEFLMPLYLKMGIATTPDYLTARYGPGIGKLVSCIFLLSYIVNLLPSVLYSGAVAFNGLFHFSEIWKADYWTTIWILIWVMGTVGCLYSLLGGLKAISVSDTLLGFGIFAGGLLLPFFGLRYLGQGNMMQGLHILLHNKQEHLNSIGAATDPIPFGTLFTGMLLVNLYYWGTEQYIVQQVLASKDLKNCQKGIAVACAGKLISPLLLNVPGLIAVHIFTHLDNPAEVFPKLDSLVSPPFIAGYIAAIIFGAALTTFNAGLNSSSTLFVLNIYKPWTEKRGKPADEKHMISTAKMFEILICLLAMFIAPFIIFVKNGFYTYVQMVNGFFNVPIFTIMFIGFVTKKVPAIAAKIGLMFFIVSYALTQLVFDLHIHFLHILAILFVVTCGLMLFIGRLYPMPVPYKQQLNTMVDIKPWKNRHIYSCILLLLMILMFIVFSPLGLAK</sequence>
<name>A0A1H8JQN6_9SPHI</name>
<comment type="subcellular location">
    <subcellularLocation>
        <location evidence="1">Membrane</location>
        <topology evidence="1">Multi-pass membrane protein</topology>
    </subcellularLocation>
</comment>
<feature type="transmembrane region" description="Helical" evidence="7">
    <location>
        <begin position="192"/>
        <end position="212"/>
    </location>
</feature>
<reference evidence="9" key="1">
    <citation type="submission" date="2016-10" db="EMBL/GenBank/DDBJ databases">
        <authorList>
            <person name="Varghese N."/>
            <person name="Submissions S."/>
        </authorList>
    </citation>
    <scope>NUCLEOTIDE SEQUENCE [LARGE SCALE GENOMIC DNA]</scope>
    <source>
        <strain evidence="9">Gh-48</strain>
    </source>
</reference>
<feature type="transmembrane region" description="Helical" evidence="7">
    <location>
        <begin position="382"/>
        <end position="402"/>
    </location>
</feature>
<dbReference type="RefSeq" id="WP_091211379.1">
    <property type="nucleotide sequence ID" value="NZ_FOCL01000004.1"/>
</dbReference>
<accession>A0A1H8JQN6</accession>
<dbReference type="GO" id="GO:0005886">
    <property type="term" value="C:plasma membrane"/>
    <property type="evidence" value="ECO:0007669"/>
    <property type="project" value="TreeGrafter"/>
</dbReference>
<feature type="transmembrane region" description="Helical" evidence="7">
    <location>
        <begin position="6"/>
        <end position="24"/>
    </location>
</feature>
<feature type="transmembrane region" description="Helical" evidence="7">
    <location>
        <begin position="437"/>
        <end position="457"/>
    </location>
</feature>
<keyword evidence="3 7" id="KW-0812">Transmembrane</keyword>
<protein>
    <submittedName>
        <fullName evidence="8">Solute:Na+ symporter, SSS family</fullName>
    </submittedName>
</protein>
<feature type="transmembrane region" description="Helical" evidence="7">
    <location>
        <begin position="75"/>
        <end position="98"/>
    </location>
</feature>
<comment type="similarity">
    <text evidence="2 6">Belongs to the sodium:solute symporter (SSF) (TC 2.A.21) family.</text>
</comment>
<feature type="transmembrane region" description="Helical" evidence="7">
    <location>
        <begin position="408"/>
        <end position="430"/>
    </location>
</feature>
<evidence type="ECO:0000256" key="1">
    <source>
        <dbReference type="ARBA" id="ARBA00004141"/>
    </source>
</evidence>
<dbReference type="PANTHER" id="PTHR11819:SF195">
    <property type="entry name" value="SODIUM_GLUCOSE COTRANSPORTER 4"/>
    <property type="match status" value="1"/>
</dbReference>
<keyword evidence="4 7" id="KW-1133">Transmembrane helix</keyword>
<evidence type="ECO:0000313" key="8">
    <source>
        <dbReference type="EMBL" id="SEN83073.1"/>
    </source>
</evidence>
<feature type="transmembrane region" description="Helical" evidence="7">
    <location>
        <begin position="44"/>
        <end position="63"/>
    </location>
</feature>
<dbReference type="EMBL" id="FOCL01000004">
    <property type="protein sequence ID" value="SEN83073.1"/>
    <property type="molecule type" value="Genomic_DNA"/>
</dbReference>
<keyword evidence="9" id="KW-1185">Reference proteome</keyword>
<feature type="transmembrane region" description="Helical" evidence="7">
    <location>
        <begin position="119"/>
        <end position="139"/>
    </location>
</feature>
<dbReference type="OrthoDB" id="9814523at2"/>
<evidence type="ECO:0000313" key="9">
    <source>
        <dbReference type="Proteomes" id="UP000198942"/>
    </source>
</evidence>
<feature type="transmembrane region" description="Helical" evidence="7">
    <location>
        <begin position="159"/>
        <end position="180"/>
    </location>
</feature>
<dbReference type="CDD" id="cd10328">
    <property type="entry name" value="SLC5sbd_YidK"/>
    <property type="match status" value="1"/>
</dbReference>
<feature type="transmembrane region" description="Helical" evidence="7">
    <location>
        <begin position="463"/>
        <end position="486"/>
    </location>
</feature>
<organism evidence="8 9">
    <name type="scientific">Mucilaginibacter gossypiicola</name>
    <dbReference type="NCBI Taxonomy" id="551995"/>
    <lineage>
        <taxon>Bacteria</taxon>
        <taxon>Pseudomonadati</taxon>
        <taxon>Bacteroidota</taxon>
        <taxon>Sphingobacteriia</taxon>
        <taxon>Sphingobacteriales</taxon>
        <taxon>Sphingobacteriaceae</taxon>
        <taxon>Mucilaginibacter</taxon>
    </lineage>
</organism>
<evidence type="ECO:0000256" key="3">
    <source>
        <dbReference type="ARBA" id="ARBA00022692"/>
    </source>
</evidence>
<dbReference type="PANTHER" id="PTHR11819">
    <property type="entry name" value="SOLUTE CARRIER FAMILY 5"/>
    <property type="match status" value="1"/>
</dbReference>
<proteinExistence type="inferred from homology"/>
<evidence type="ECO:0000256" key="2">
    <source>
        <dbReference type="ARBA" id="ARBA00006434"/>
    </source>
</evidence>
<feature type="transmembrane region" description="Helical" evidence="7">
    <location>
        <begin position="328"/>
        <end position="361"/>
    </location>
</feature>
<dbReference type="NCBIfam" id="TIGR00813">
    <property type="entry name" value="sss"/>
    <property type="match status" value="1"/>
</dbReference>
<dbReference type="NCBIfam" id="NF007790">
    <property type="entry name" value="PRK10484.1"/>
    <property type="match status" value="1"/>
</dbReference>
<feature type="transmembrane region" description="Helical" evidence="7">
    <location>
        <begin position="242"/>
        <end position="260"/>
    </location>
</feature>
<dbReference type="Gene3D" id="1.20.1730.10">
    <property type="entry name" value="Sodium/glucose cotransporter"/>
    <property type="match status" value="1"/>
</dbReference>
<evidence type="ECO:0000256" key="5">
    <source>
        <dbReference type="ARBA" id="ARBA00023136"/>
    </source>
</evidence>
<feature type="transmembrane region" description="Helical" evidence="7">
    <location>
        <begin position="281"/>
        <end position="308"/>
    </location>
</feature>
<evidence type="ECO:0000256" key="7">
    <source>
        <dbReference type="SAM" id="Phobius"/>
    </source>
</evidence>
<dbReference type="InterPro" id="IPR001734">
    <property type="entry name" value="Na/solute_symporter"/>
</dbReference>
<dbReference type="InterPro" id="IPR038377">
    <property type="entry name" value="Na/Glc_symporter_sf"/>
</dbReference>
<dbReference type="Proteomes" id="UP000198942">
    <property type="component" value="Unassembled WGS sequence"/>
</dbReference>
<dbReference type="AlphaFoldDB" id="A0A1H8JQN6"/>
<keyword evidence="5 7" id="KW-0472">Membrane</keyword>
<feature type="transmembrane region" description="Helical" evidence="7">
    <location>
        <begin position="507"/>
        <end position="530"/>
    </location>
</feature>
<dbReference type="GO" id="GO:0005412">
    <property type="term" value="F:D-glucose:sodium symporter activity"/>
    <property type="evidence" value="ECO:0007669"/>
    <property type="project" value="TreeGrafter"/>
</dbReference>
<dbReference type="PROSITE" id="PS50283">
    <property type="entry name" value="NA_SOLUT_SYMP_3"/>
    <property type="match status" value="1"/>
</dbReference>
<dbReference type="STRING" id="551995.SAMN05192574_104288"/>
<evidence type="ECO:0000256" key="4">
    <source>
        <dbReference type="ARBA" id="ARBA00022989"/>
    </source>
</evidence>
<evidence type="ECO:0000256" key="6">
    <source>
        <dbReference type="RuleBase" id="RU362091"/>
    </source>
</evidence>
<gene>
    <name evidence="8" type="ORF">SAMN05192574_104288</name>
</gene>
<dbReference type="Pfam" id="PF00474">
    <property type="entry name" value="SSF"/>
    <property type="match status" value="1"/>
</dbReference>